<evidence type="ECO:0000313" key="6">
    <source>
        <dbReference type="Proteomes" id="UP000782312"/>
    </source>
</evidence>
<dbReference type="InterPro" id="IPR039424">
    <property type="entry name" value="SBP_5"/>
</dbReference>
<comment type="caution">
    <text evidence="5">The sequence shown here is derived from an EMBL/GenBank/DDBJ whole genome shotgun (WGS) entry which is preliminary data.</text>
</comment>
<feature type="domain" description="Solute-binding protein family 5" evidence="4">
    <location>
        <begin position="78"/>
        <end position="420"/>
    </location>
</feature>
<evidence type="ECO:0000256" key="3">
    <source>
        <dbReference type="SAM" id="SignalP"/>
    </source>
</evidence>
<proteinExistence type="inferred from homology"/>
<accession>A0A932HY10</accession>
<name>A0A932HY10_UNCTE</name>
<evidence type="ECO:0000313" key="5">
    <source>
        <dbReference type="EMBL" id="MBI3127357.1"/>
    </source>
</evidence>
<dbReference type="Gene3D" id="3.10.105.10">
    <property type="entry name" value="Dipeptide-binding Protein, Domain 3"/>
    <property type="match status" value="1"/>
</dbReference>
<feature type="chain" id="PRO_5036760401" description="Solute-binding protein family 5 domain-containing protein" evidence="3">
    <location>
        <begin position="30"/>
        <end position="520"/>
    </location>
</feature>
<gene>
    <name evidence="5" type="ORF">HYZ11_07115</name>
</gene>
<reference evidence="5" key="1">
    <citation type="submission" date="2020-07" db="EMBL/GenBank/DDBJ databases">
        <title>Huge and variable diversity of episymbiotic CPR bacteria and DPANN archaea in groundwater ecosystems.</title>
        <authorList>
            <person name="He C.Y."/>
            <person name="Keren R."/>
            <person name="Whittaker M."/>
            <person name="Farag I.F."/>
            <person name="Doudna J."/>
            <person name="Cate J.H.D."/>
            <person name="Banfield J.F."/>
        </authorList>
    </citation>
    <scope>NUCLEOTIDE SEQUENCE</scope>
    <source>
        <strain evidence="5">NC_groundwater_763_Ag_S-0.2um_68_21</strain>
    </source>
</reference>
<dbReference type="InterPro" id="IPR030678">
    <property type="entry name" value="Peptide/Ni-bd"/>
</dbReference>
<dbReference type="GO" id="GO:0015833">
    <property type="term" value="P:peptide transport"/>
    <property type="evidence" value="ECO:0007669"/>
    <property type="project" value="TreeGrafter"/>
</dbReference>
<dbReference type="SUPFAM" id="SSF53850">
    <property type="entry name" value="Periplasmic binding protein-like II"/>
    <property type="match status" value="1"/>
</dbReference>
<dbReference type="Pfam" id="PF00496">
    <property type="entry name" value="SBP_bac_5"/>
    <property type="match status" value="1"/>
</dbReference>
<dbReference type="Proteomes" id="UP000782312">
    <property type="component" value="Unassembled WGS sequence"/>
</dbReference>
<dbReference type="PANTHER" id="PTHR30290:SF38">
    <property type="entry name" value="D,D-DIPEPTIDE-BINDING PERIPLASMIC PROTEIN DDPA-RELATED"/>
    <property type="match status" value="1"/>
</dbReference>
<dbReference type="PIRSF" id="PIRSF002741">
    <property type="entry name" value="MppA"/>
    <property type="match status" value="1"/>
</dbReference>
<dbReference type="GO" id="GO:1904680">
    <property type="term" value="F:peptide transmembrane transporter activity"/>
    <property type="evidence" value="ECO:0007669"/>
    <property type="project" value="TreeGrafter"/>
</dbReference>
<dbReference type="Gene3D" id="3.40.190.10">
    <property type="entry name" value="Periplasmic binding protein-like II"/>
    <property type="match status" value="1"/>
</dbReference>
<organism evidence="5 6">
    <name type="scientific">Tectimicrobiota bacterium</name>
    <dbReference type="NCBI Taxonomy" id="2528274"/>
    <lineage>
        <taxon>Bacteria</taxon>
        <taxon>Pseudomonadati</taxon>
        <taxon>Nitrospinota/Tectimicrobiota group</taxon>
        <taxon>Candidatus Tectimicrobiota</taxon>
    </lineage>
</organism>
<dbReference type="PANTHER" id="PTHR30290">
    <property type="entry name" value="PERIPLASMIC BINDING COMPONENT OF ABC TRANSPORTER"/>
    <property type="match status" value="1"/>
</dbReference>
<dbReference type="GO" id="GO:0030288">
    <property type="term" value="C:outer membrane-bounded periplasmic space"/>
    <property type="evidence" value="ECO:0007669"/>
    <property type="project" value="UniProtKB-ARBA"/>
</dbReference>
<dbReference type="Gene3D" id="3.90.76.10">
    <property type="entry name" value="Dipeptide-binding Protein, Domain 1"/>
    <property type="match status" value="1"/>
</dbReference>
<sequence length="520" mass="59107">MRPIVFMPRCCCLFLALCLPGLLLGEAGASPSGDEIRIAHMTSQPETLDPFKVYGTESQSFYRQIYDTLISRDEKGQLTPALALRWEHRPGNVWRLHLRPDAVFQNGRAVSARDVKFSLDRLTSSASVRSRRRDFAFMRRVGVVNEKTIDIHSNGPAPTLPARLAQFSMVLPERELREKGEKAFFEAPFGAGPFRLVRLDREGAVLERHESYYLGKPAARRIRFLFIEDTRERLKKLFAGELDIVPNIQPAFAPQIVAHPAVSVLKKPALQFTYILFDTLTPGPLSDVRVRRALAHWTDVDALIRYVAHGNGRRIATFVMPEEFGFHPELRPYAFRPDLAKWLLTESGYGGGFEISALASDEMERLARAVIQQWGYLGIKVRLKVAARSEAIRLWTRSREYQAYFFAPTNLLFDASYHLTSKLDPSHPVSRFSHPQVGKLIQDVERETDSDRRRELLYRMQEIALQELPALALYQVVNIYGVSDRLKGFQGYPDTILRLQQVVSPRPPEAPAGLGGRRIP</sequence>
<dbReference type="EMBL" id="JACPUR010000017">
    <property type="protein sequence ID" value="MBI3127357.1"/>
    <property type="molecule type" value="Genomic_DNA"/>
</dbReference>
<dbReference type="GO" id="GO:0043190">
    <property type="term" value="C:ATP-binding cassette (ABC) transporter complex"/>
    <property type="evidence" value="ECO:0007669"/>
    <property type="project" value="InterPro"/>
</dbReference>
<keyword evidence="2 3" id="KW-0732">Signal</keyword>
<evidence type="ECO:0000256" key="1">
    <source>
        <dbReference type="ARBA" id="ARBA00005695"/>
    </source>
</evidence>
<dbReference type="InterPro" id="IPR000914">
    <property type="entry name" value="SBP_5_dom"/>
</dbReference>
<dbReference type="AlphaFoldDB" id="A0A932HY10"/>
<comment type="similarity">
    <text evidence="1">Belongs to the bacterial solute-binding protein 5 family.</text>
</comment>
<evidence type="ECO:0000259" key="4">
    <source>
        <dbReference type="Pfam" id="PF00496"/>
    </source>
</evidence>
<evidence type="ECO:0000256" key="2">
    <source>
        <dbReference type="ARBA" id="ARBA00022729"/>
    </source>
</evidence>
<feature type="signal peptide" evidence="3">
    <location>
        <begin position="1"/>
        <end position="29"/>
    </location>
</feature>
<protein>
    <recommendedName>
        <fullName evidence="4">Solute-binding protein family 5 domain-containing protein</fullName>
    </recommendedName>
</protein>